<proteinExistence type="predicted"/>
<keyword evidence="2" id="KW-1185">Reference proteome</keyword>
<comment type="caution">
    <text evidence="1">The sequence shown here is derived from an EMBL/GenBank/DDBJ whole genome shotgun (WGS) entry which is preliminary data.</text>
</comment>
<organism evidence="1 2">
    <name type="scientific">Streptomyces machairae</name>
    <dbReference type="NCBI Taxonomy" id="3134109"/>
    <lineage>
        <taxon>Bacteria</taxon>
        <taxon>Bacillati</taxon>
        <taxon>Actinomycetota</taxon>
        <taxon>Actinomycetes</taxon>
        <taxon>Kitasatosporales</taxon>
        <taxon>Streptomycetaceae</taxon>
        <taxon>Streptomyces</taxon>
    </lineage>
</organism>
<sequence>MQCERLDGHLLAGMPLGDADAVFRTACGTGELIAVRLDIKARRPDGALPS</sequence>
<dbReference type="EMBL" id="JBBKAK010000001">
    <property type="protein sequence ID" value="MEJ8672624.1"/>
    <property type="molecule type" value="Genomic_DNA"/>
</dbReference>
<evidence type="ECO:0000313" key="2">
    <source>
        <dbReference type="Proteomes" id="UP001376459"/>
    </source>
</evidence>
<dbReference type="Proteomes" id="UP001376459">
    <property type="component" value="Unassembled WGS sequence"/>
</dbReference>
<reference evidence="1 2" key="1">
    <citation type="submission" date="2024-03" db="EMBL/GenBank/DDBJ databases">
        <title>Novel Streptomyces species of biotechnological and ecological value are a feature of Machair soil.</title>
        <authorList>
            <person name="Prole J.R."/>
            <person name="Goodfellow M."/>
            <person name="Allenby N."/>
            <person name="Ward A.C."/>
        </authorList>
    </citation>
    <scope>NUCLEOTIDE SEQUENCE [LARGE SCALE GENOMIC DNA]</scope>
    <source>
        <strain evidence="1 2">MS1.AVA.1</strain>
    </source>
</reference>
<protein>
    <submittedName>
        <fullName evidence="1">Uncharacterized protein</fullName>
    </submittedName>
</protein>
<evidence type="ECO:0000313" key="1">
    <source>
        <dbReference type="EMBL" id="MEJ8672624.1"/>
    </source>
</evidence>
<gene>
    <name evidence="1" type="ORF">WKI71_42755</name>
</gene>
<name>A0ABU8UUQ9_9ACTN</name>
<accession>A0ABU8UUQ9</accession>